<evidence type="ECO:0000256" key="1">
    <source>
        <dbReference type="SAM" id="Phobius"/>
    </source>
</evidence>
<keyword evidence="1" id="KW-1133">Transmembrane helix</keyword>
<organism evidence="2 3">
    <name type="scientific">Microbacterium amylolyticum</name>
    <dbReference type="NCBI Taxonomy" id="936337"/>
    <lineage>
        <taxon>Bacteria</taxon>
        <taxon>Bacillati</taxon>
        <taxon>Actinomycetota</taxon>
        <taxon>Actinomycetes</taxon>
        <taxon>Micrococcales</taxon>
        <taxon>Microbacteriaceae</taxon>
        <taxon>Microbacterium</taxon>
    </lineage>
</organism>
<evidence type="ECO:0000313" key="3">
    <source>
        <dbReference type="Proteomes" id="UP001519362"/>
    </source>
</evidence>
<protein>
    <submittedName>
        <fullName evidence="2">Membrane protein YesL</fullName>
    </submittedName>
</protein>
<gene>
    <name evidence="2" type="ORF">JOF34_000323</name>
</gene>
<proteinExistence type="predicted"/>
<accession>A0ABS4ZEV7</accession>
<comment type="caution">
    <text evidence="2">The sequence shown here is derived from an EMBL/GenBank/DDBJ whole genome shotgun (WGS) entry which is preliminary data.</text>
</comment>
<sequence length="207" mass="21334">MTAGWAEKTMAMLDVVIRLVAVNLLFIGGVLLGLVVAGIMPATTAACAVVVRSGRDHGVFHTFTSVYRREFVRANVTGLPLGIAAVLVAFNAVTIPGIVGPIGAALLVFTIAAALVTIAVFAIVVTLLVRYDDRPMAVLRYGLLLALTSPLMSVAIVATVVAAAAIGMIAPVLLPLVGLSVPLMFACRVVDARLARIDAGHPAATTP</sequence>
<evidence type="ECO:0000313" key="2">
    <source>
        <dbReference type="EMBL" id="MBP2435737.1"/>
    </source>
</evidence>
<feature type="transmembrane region" description="Helical" evidence="1">
    <location>
        <begin position="172"/>
        <end position="190"/>
    </location>
</feature>
<keyword evidence="1" id="KW-0812">Transmembrane</keyword>
<dbReference type="EMBL" id="JAGIOL010000001">
    <property type="protein sequence ID" value="MBP2435737.1"/>
    <property type="molecule type" value="Genomic_DNA"/>
</dbReference>
<feature type="transmembrane region" description="Helical" evidence="1">
    <location>
        <begin position="141"/>
        <end position="166"/>
    </location>
</feature>
<dbReference type="Proteomes" id="UP001519362">
    <property type="component" value="Unassembled WGS sequence"/>
</dbReference>
<feature type="transmembrane region" description="Helical" evidence="1">
    <location>
        <begin position="20"/>
        <end position="51"/>
    </location>
</feature>
<dbReference type="Pfam" id="PF04854">
    <property type="entry name" value="DUF624"/>
    <property type="match status" value="1"/>
</dbReference>
<name>A0ABS4ZEV7_9MICO</name>
<feature type="transmembrane region" description="Helical" evidence="1">
    <location>
        <begin position="102"/>
        <end position="129"/>
    </location>
</feature>
<dbReference type="RefSeq" id="WP_165132072.1">
    <property type="nucleotide sequence ID" value="NZ_CP049253.1"/>
</dbReference>
<keyword evidence="3" id="KW-1185">Reference proteome</keyword>
<keyword evidence="1" id="KW-0472">Membrane</keyword>
<dbReference type="InterPro" id="IPR006938">
    <property type="entry name" value="DUF624"/>
</dbReference>
<feature type="transmembrane region" description="Helical" evidence="1">
    <location>
        <begin position="71"/>
        <end position="90"/>
    </location>
</feature>
<reference evidence="2 3" key="1">
    <citation type="submission" date="2021-03" db="EMBL/GenBank/DDBJ databases">
        <title>Sequencing the genomes of 1000 actinobacteria strains.</title>
        <authorList>
            <person name="Klenk H.-P."/>
        </authorList>
    </citation>
    <scope>NUCLEOTIDE SEQUENCE [LARGE SCALE GENOMIC DNA]</scope>
    <source>
        <strain evidence="2 3">DSM 24221</strain>
    </source>
</reference>